<dbReference type="Proteomes" id="UP000702425">
    <property type="component" value="Unassembled WGS sequence"/>
</dbReference>
<evidence type="ECO:0000256" key="7">
    <source>
        <dbReference type="ARBA" id="ARBA00022989"/>
    </source>
</evidence>
<evidence type="ECO:0000256" key="8">
    <source>
        <dbReference type="ARBA" id="ARBA00023136"/>
    </source>
</evidence>
<evidence type="ECO:0000256" key="3">
    <source>
        <dbReference type="ARBA" id="ARBA00022670"/>
    </source>
</evidence>
<evidence type="ECO:0000313" key="13">
    <source>
        <dbReference type="Proteomes" id="UP000702425"/>
    </source>
</evidence>
<sequence length="181" mass="20043">MPDAPCSIPQSMRFKRNPLFWITAVISLVLDHLTKFWVVQNFDLTLPPQTQPLLPGVFHFTYVVNTGAAFSLFSNGGAIWLRWLSLGVSVGLIVLAWFGPRINRWEQAGYGLILGGALGNGIDRFVSGHVVDFIDFQLIRFPVFNLADVFINAGIVCLLIATFHSAPPTPKSQDDRNSISD</sequence>
<keyword evidence="13" id="KW-1185">Reference proteome</keyword>
<comment type="catalytic activity">
    <reaction evidence="9 10">
        <text>Release of signal peptides from bacterial membrane prolipoproteins. Hydrolyzes -Xaa-Yaa-Zaa-|-(S,diacylglyceryl)Cys-, in which Xaa is hydrophobic (preferably Leu), and Yaa (Ala or Ser) and Zaa (Gly or Ala) have small, neutral side chains.</text>
        <dbReference type="EC" id="3.4.23.36"/>
    </reaction>
</comment>
<proteinExistence type="inferred from homology"/>
<keyword evidence="2 9" id="KW-1003">Cell membrane</keyword>
<feature type="active site" evidence="9">
    <location>
        <position position="148"/>
    </location>
</feature>
<evidence type="ECO:0000256" key="9">
    <source>
        <dbReference type="HAMAP-Rule" id="MF_00161"/>
    </source>
</evidence>
<feature type="transmembrane region" description="Helical" evidence="9">
    <location>
        <begin position="80"/>
        <end position="98"/>
    </location>
</feature>
<evidence type="ECO:0000256" key="5">
    <source>
        <dbReference type="ARBA" id="ARBA00022750"/>
    </source>
</evidence>
<feature type="transmembrane region" description="Helical" evidence="9">
    <location>
        <begin position="143"/>
        <end position="163"/>
    </location>
</feature>
<evidence type="ECO:0000256" key="4">
    <source>
        <dbReference type="ARBA" id="ARBA00022692"/>
    </source>
</evidence>
<dbReference type="InterPro" id="IPR001872">
    <property type="entry name" value="Peptidase_A8"/>
</dbReference>
<keyword evidence="12" id="KW-0449">Lipoprotein</keyword>
<dbReference type="PROSITE" id="PS00855">
    <property type="entry name" value="SPASE_II"/>
    <property type="match status" value="1"/>
</dbReference>
<dbReference type="HAMAP" id="MF_00161">
    <property type="entry name" value="LspA"/>
    <property type="match status" value="1"/>
</dbReference>
<reference evidence="12 13" key="1">
    <citation type="journal article" date="2020" name="Sci. Rep.">
        <title>A novel cyanobacterial geosmin producer, revising GeoA distribution and dispersion patterns in Bacteria.</title>
        <authorList>
            <person name="Churro C."/>
            <person name="Semedo-Aguiar A.P."/>
            <person name="Silva A.D."/>
            <person name="Pereira-Leal J.B."/>
            <person name="Leite R.B."/>
        </authorList>
    </citation>
    <scope>NUCLEOTIDE SEQUENCE [LARGE SCALE GENOMIC DNA]</scope>
    <source>
        <strain evidence="12 13">IPMA8</strain>
    </source>
</reference>
<dbReference type="EMBL" id="SRRZ01000066">
    <property type="protein sequence ID" value="NQE35866.1"/>
    <property type="molecule type" value="Genomic_DNA"/>
</dbReference>
<dbReference type="EC" id="3.4.23.36" evidence="9"/>
<dbReference type="Pfam" id="PF01252">
    <property type="entry name" value="Peptidase_A8"/>
    <property type="match status" value="1"/>
</dbReference>
<keyword evidence="6 9" id="KW-0378">Hydrolase</keyword>
<keyword evidence="4 9" id="KW-0812">Transmembrane</keyword>
<comment type="function">
    <text evidence="9 10">This protein specifically catalyzes the removal of signal peptides from prolipoproteins.</text>
</comment>
<name>A0ABX2CZX9_9CYAN</name>
<feature type="transmembrane region" description="Helical" evidence="9">
    <location>
        <begin position="53"/>
        <end position="73"/>
    </location>
</feature>
<comment type="pathway">
    <text evidence="9">Protein modification; lipoprotein biosynthesis (signal peptide cleavage).</text>
</comment>
<dbReference type="NCBIfam" id="TIGR00077">
    <property type="entry name" value="lspA"/>
    <property type="match status" value="1"/>
</dbReference>
<comment type="caution">
    <text evidence="12">The sequence shown here is derived from an EMBL/GenBank/DDBJ whole genome shotgun (WGS) entry which is preliminary data.</text>
</comment>
<evidence type="ECO:0000256" key="11">
    <source>
        <dbReference type="RuleBase" id="RU004181"/>
    </source>
</evidence>
<dbReference type="PANTHER" id="PTHR33695:SF1">
    <property type="entry name" value="LIPOPROTEIN SIGNAL PEPTIDASE"/>
    <property type="match status" value="1"/>
</dbReference>
<evidence type="ECO:0000256" key="2">
    <source>
        <dbReference type="ARBA" id="ARBA00022475"/>
    </source>
</evidence>
<keyword evidence="7 9" id="KW-1133">Transmembrane helix</keyword>
<protein>
    <recommendedName>
        <fullName evidence="9">Lipoprotein signal peptidase</fullName>
        <ecNumber evidence="9">3.4.23.36</ecNumber>
    </recommendedName>
    <alternativeName>
        <fullName evidence="9">Prolipoprotein signal peptidase</fullName>
    </alternativeName>
    <alternativeName>
        <fullName evidence="9">Signal peptidase II</fullName>
        <shortName evidence="9">SPase II</shortName>
    </alternativeName>
</protein>
<comment type="similarity">
    <text evidence="1 9 11">Belongs to the peptidase A8 family.</text>
</comment>
<dbReference type="PRINTS" id="PR00781">
    <property type="entry name" value="LIPOSIGPTASE"/>
</dbReference>
<evidence type="ECO:0000313" key="12">
    <source>
        <dbReference type="EMBL" id="NQE35866.1"/>
    </source>
</evidence>
<accession>A0ABX2CZX9</accession>
<feature type="transmembrane region" description="Helical" evidence="9">
    <location>
        <begin position="19"/>
        <end position="38"/>
    </location>
</feature>
<feature type="active site" evidence="9">
    <location>
        <position position="132"/>
    </location>
</feature>
<keyword evidence="5 9" id="KW-0064">Aspartyl protease</keyword>
<evidence type="ECO:0000256" key="1">
    <source>
        <dbReference type="ARBA" id="ARBA00006139"/>
    </source>
</evidence>
<dbReference type="PANTHER" id="PTHR33695">
    <property type="entry name" value="LIPOPROTEIN SIGNAL PEPTIDASE"/>
    <property type="match status" value="1"/>
</dbReference>
<gene>
    <name evidence="9 12" type="primary">lspA</name>
    <name evidence="12" type="ORF">E5S67_03628</name>
</gene>
<keyword evidence="3 9" id="KW-0645">Protease</keyword>
<evidence type="ECO:0000256" key="6">
    <source>
        <dbReference type="ARBA" id="ARBA00022801"/>
    </source>
</evidence>
<organism evidence="12 13">
    <name type="scientific">Microcoleus asticus IPMA8</name>
    <dbReference type="NCBI Taxonomy" id="2563858"/>
    <lineage>
        <taxon>Bacteria</taxon>
        <taxon>Bacillati</taxon>
        <taxon>Cyanobacteriota</taxon>
        <taxon>Cyanophyceae</taxon>
        <taxon>Oscillatoriophycideae</taxon>
        <taxon>Oscillatoriales</taxon>
        <taxon>Microcoleaceae</taxon>
        <taxon>Microcoleus</taxon>
        <taxon>Microcoleus asticus</taxon>
    </lineage>
</organism>
<dbReference type="GO" id="GO:0004190">
    <property type="term" value="F:aspartic-type endopeptidase activity"/>
    <property type="evidence" value="ECO:0007669"/>
    <property type="project" value="UniProtKB-EC"/>
</dbReference>
<keyword evidence="8 9" id="KW-0472">Membrane</keyword>
<comment type="subcellular location">
    <subcellularLocation>
        <location evidence="9">Cell membrane</location>
        <topology evidence="9">Multi-pass membrane protein</topology>
    </subcellularLocation>
</comment>
<evidence type="ECO:0000256" key="10">
    <source>
        <dbReference type="RuleBase" id="RU000594"/>
    </source>
</evidence>